<feature type="transmembrane region" description="Helical" evidence="8">
    <location>
        <begin position="98"/>
        <end position="115"/>
    </location>
</feature>
<gene>
    <name evidence="9" type="ORF">SBAD_LOCUS5987</name>
</gene>
<evidence type="ECO:0000313" key="10">
    <source>
        <dbReference type="Proteomes" id="UP000270296"/>
    </source>
</evidence>
<dbReference type="InterPro" id="IPR002293">
    <property type="entry name" value="AA/rel_permease1"/>
</dbReference>
<organism evidence="11">
    <name type="scientific">Soboliphyme baturini</name>
    <dbReference type="NCBI Taxonomy" id="241478"/>
    <lineage>
        <taxon>Eukaryota</taxon>
        <taxon>Metazoa</taxon>
        <taxon>Ecdysozoa</taxon>
        <taxon>Nematoda</taxon>
        <taxon>Enoplea</taxon>
        <taxon>Dorylaimia</taxon>
        <taxon>Dioctophymatida</taxon>
        <taxon>Dioctophymatoidea</taxon>
        <taxon>Soboliphymatidae</taxon>
        <taxon>Soboliphyme</taxon>
    </lineage>
</organism>
<evidence type="ECO:0000313" key="11">
    <source>
        <dbReference type="WBParaSite" id="SBAD_0000622201-mRNA-1"/>
    </source>
</evidence>
<evidence type="ECO:0000256" key="7">
    <source>
        <dbReference type="ARBA" id="ARBA00023136"/>
    </source>
</evidence>
<evidence type="ECO:0000256" key="5">
    <source>
        <dbReference type="ARBA" id="ARBA00022692"/>
    </source>
</evidence>
<dbReference type="PANTHER" id="PTHR11785">
    <property type="entry name" value="AMINO ACID TRANSPORTER"/>
    <property type="match status" value="1"/>
</dbReference>
<feature type="transmembrane region" description="Helical" evidence="8">
    <location>
        <begin position="410"/>
        <end position="434"/>
    </location>
</feature>
<dbReference type="GO" id="GO:0015179">
    <property type="term" value="F:L-amino acid transmembrane transporter activity"/>
    <property type="evidence" value="ECO:0007669"/>
    <property type="project" value="TreeGrafter"/>
</dbReference>
<dbReference type="Gene3D" id="1.20.1740.10">
    <property type="entry name" value="Amino acid/polyamine transporter I"/>
    <property type="match status" value="1"/>
</dbReference>
<dbReference type="PANTHER" id="PTHR11785:SF531">
    <property type="entry name" value="LARGE NEUTRAL AMINO ACIDS TRANSPORTER SMALL SUBUNIT 1"/>
    <property type="match status" value="1"/>
</dbReference>
<proteinExistence type="inferred from homology"/>
<comment type="similarity">
    <text evidence="2">Belongs to the amino acid-polyamine-organocation (APC) superfamily. L-type amino acid transporter (LAT) (TC 2.A.3.8) family.</text>
</comment>
<reference evidence="9 10" key="2">
    <citation type="submission" date="2018-11" db="EMBL/GenBank/DDBJ databases">
        <authorList>
            <consortium name="Pathogen Informatics"/>
        </authorList>
    </citation>
    <scope>NUCLEOTIDE SEQUENCE [LARGE SCALE GENOMIC DNA]</scope>
</reference>
<dbReference type="GO" id="GO:0005886">
    <property type="term" value="C:plasma membrane"/>
    <property type="evidence" value="ECO:0007669"/>
    <property type="project" value="UniProtKB-SubCell"/>
</dbReference>
<evidence type="ECO:0000256" key="2">
    <source>
        <dbReference type="ARBA" id="ARBA00007040"/>
    </source>
</evidence>
<feature type="transmembrane region" description="Helical" evidence="8">
    <location>
        <begin position="185"/>
        <end position="203"/>
    </location>
</feature>
<dbReference type="InterPro" id="IPR050598">
    <property type="entry name" value="AminoAcid_Transporter"/>
</dbReference>
<dbReference type="FunFam" id="1.20.1740.10:FF:000003">
    <property type="entry name" value="Y+L amino acid transporter 1 isoform X1"/>
    <property type="match status" value="1"/>
</dbReference>
<evidence type="ECO:0000256" key="6">
    <source>
        <dbReference type="ARBA" id="ARBA00022989"/>
    </source>
</evidence>
<dbReference type="AlphaFoldDB" id="A0A183IQU0"/>
<evidence type="ECO:0000256" key="1">
    <source>
        <dbReference type="ARBA" id="ARBA00004651"/>
    </source>
</evidence>
<accession>A0A183IQU0</accession>
<feature type="transmembrane region" description="Helical" evidence="8">
    <location>
        <begin position="62"/>
        <end position="86"/>
    </location>
</feature>
<dbReference type="WBParaSite" id="SBAD_0000622201-mRNA-1">
    <property type="protein sequence ID" value="SBAD_0000622201-mRNA-1"/>
    <property type="gene ID" value="SBAD_0000622201"/>
</dbReference>
<dbReference type="EMBL" id="UZAM01009401">
    <property type="protein sequence ID" value="VDP08877.1"/>
    <property type="molecule type" value="Genomic_DNA"/>
</dbReference>
<dbReference type="OrthoDB" id="10062876at2759"/>
<dbReference type="Pfam" id="PF13520">
    <property type="entry name" value="AA_permease_2"/>
    <property type="match status" value="1"/>
</dbReference>
<keyword evidence="3" id="KW-0813">Transport</keyword>
<feature type="transmembrane region" description="Helical" evidence="8">
    <location>
        <begin position="153"/>
        <end position="173"/>
    </location>
</feature>
<feature type="transmembrane region" description="Helical" evidence="8">
    <location>
        <begin position="375"/>
        <end position="398"/>
    </location>
</feature>
<evidence type="ECO:0000256" key="4">
    <source>
        <dbReference type="ARBA" id="ARBA00022475"/>
    </source>
</evidence>
<keyword evidence="4" id="KW-1003">Cell membrane</keyword>
<name>A0A183IQU0_9BILA</name>
<evidence type="ECO:0000313" key="9">
    <source>
        <dbReference type="EMBL" id="VDP08877.1"/>
    </source>
</evidence>
<feature type="transmembrane region" description="Helical" evidence="8">
    <location>
        <begin position="30"/>
        <end position="50"/>
    </location>
</feature>
<keyword evidence="10" id="KW-1185">Reference proteome</keyword>
<evidence type="ECO:0000256" key="8">
    <source>
        <dbReference type="SAM" id="Phobius"/>
    </source>
</evidence>
<evidence type="ECO:0000256" key="3">
    <source>
        <dbReference type="ARBA" id="ARBA00022448"/>
    </source>
</evidence>
<keyword evidence="6 8" id="KW-1133">Transmembrane helix</keyword>
<dbReference type="Proteomes" id="UP000270296">
    <property type="component" value="Unassembled WGS sequence"/>
</dbReference>
<dbReference type="PIRSF" id="PIRSF006060">
    <property type="entry name" value="AA_transporter"/>
    <property type="match status" value="1"/>
</dbReference>
<comment type="subcellular location">
    <subcellularLocation>
        <location evidence="1">Cell membrane</location>
        <topology evidence="1">Multi-pass membrane protein</topology>
    </subcellularLocation>
</comment>
<feature type="transmembrane region" description="Helical" evidence="8">
    <location>
        <begin position="254"/>
        <end position="279"/>
    </location>
</feature>
<protein>
    <submittedName>
        <fullName evidence="11">Y+L amino acid transporter 2</fullName>
    </submittedName>
</protein>
<reference evidence="11" key="1">
    <citation type="submission" date="2016-06" db="UniProtKB">
        <authorList>
            <consortium name="WormBaseParasite"/>
        </authorList>
    </citation>
    <scope>IDENTIFICATION</scope>
</reference>
<feature type="transmembrane region" description="Helical" evidence="8">
    <location>
        <begin position="122"/>
        <end position="141"/>
    </location>
</feature>
<keyword evidence="7 8" id="KW-0472">Membrane</keyword>
<sequence length="479" mass="52793">MKSNLTEDPMYKPTIEKSAVGNDAGLKARISLFDGIMVVVGCIIGSGIFISPKGVHENAGSVGLSLIIWVASGLFSMMGAYCYAELGTFITKSGGDYTYVYSAFGPFLAFIRLWIEAIIVRPCTLTVVALTFSIYILRPFYPNCDATYPAPQMMAVVCLLLLTMVNIISVKWVAYVQNVFTVAKLLALALIILTGIALLFTGGDHLTNFQAPFEGTVTNPGKIALAFYSGLWAYNGWNYLNFITEELQNPIRNLPIAIATSITMCIIVYTLTNIAFYAGLSSDELLESTAVAVTFANRYYGVFAWTMSIFVAMSCFGAVNGILLTSSRLFYVGAREKQMPEFLCMISTYDTPIPAVLFTSFLSFLFLILSDNIMSLINCVQIVTWLAIGLATAGLLYLRRKMPPKDFPRPIQVNILFPIAFLIGSIFLVVLPIVTKPADTCMCRFFVLNCYAENIFSDFAITFHCHKVKTKKALHKISA</sequence>
<keyword evidence="5 8" id="KW-0812">Transmembrane</keyword>
<feature type="transmembrane region" description="Helical" evidence="8">
    <location>
        <begin position="346"/>
        <end position="369"/>
    </location>
</feature>
<feature type="transmembrane region" description="Helical" evidence="8">
    <location>
        <begin position="299"/>
        <end position="325"/>
    </location>
</feature>